<sequence>MKLVIEETESEALVAALTDSSRRLAASWLLHTELHCAAGRHPAIIAIDAITAVLDAVSLVDVTRGDLLAAGTHAPLRSNDAIHLATALRIGADEIVTYDDELARAAATAGIRVVAPA</sequence>
<dbReference type="Proteomes" id="UP001139354">
    <property type="component" value="Unassembled WGS sequence"/>
</dbReference>
<accession>A0A9X1S2G5</accession>
<evidence type="ECO:0000259" key="5">
    <source>
        <dbReference type="Pfam" id="PF01850"/>
    </source>
</evidence>
<dbReference type="InterPro" id="IPR029060">
    <property type="entry name" value="PIN-like_dom_sf"/>
</dbReference>
<dbReference type="GO" id="GO:0004518">
    <property type="term" value="F:nuclease activity"/>
    <property type="evidence" value="ECO:0007669"/>
    <property type="project" value="UniProtKB-KW"/>
</dbReference>
<keyword evidence="2" id="KW-0479">Metal-binding</keyword>
<evidence type="ECO:0000256" key="4">
    <source>
        <dbReference type="ARBA" id="ARBA00022842"/>
    </source>
</evidence>
<reference evidence="6" key="1">
    <citation type="submission" date="2021-04" db="EMBL/GenBank/DDBJ databases">
        <title>Microbacterium tenobrionis sp. nov. and Microbacterium allomyrinae sp. nov., isolated from larvae of Tenobrio molitor and Allomyrina dichotoma, respectively.</title>
        <authorList>
            <person name="Lee S.D."/>
        </authorList>
    </citation>
    <scope>NUCLEOTIDE SEQUENCE</scope>
    <source>
        <strain evidence="6">BWT-G7</strain>
    </source>
</reference>
<keyword evidence="7" id="KW-1185">Reference proteome</keyword>
<protein>
    <submittedName>
        <fullName evidence="6">Type II toxin-antitoxin system VapC family toxin</fullName>
    </submittedName>
</protein>
<dbReference type="CDD" id="cd09874">
    <property type="entry name" value="PIN_MT3492-like"/>
    <property type="match status" value="1"/>
</dbReference>
<dbReference type="GO" id="GO:0046872">
    <property type="term" value="F:metal ion binding"/>
    <property type="evidence" value="ECO:0007669"/>
    <property type="project" value="UniProtKB-KW"/>
</dbReference>
<dbReference type="Gene3D" id="3.40.50.1010">
    <property type="entry name" value="5'-nuclease"/>
    <property type="match status" value="1"/>
</dbReference>
<comment type="caution">
    <text evidence="6">The sequence shown here is derived from an EMBL/GenBank/DDBJ whole genome shotgun (WGS) entry which is preliminary data.</text>
</comment>
<dbReference type="SUPFAM" id="SSF88723">
    <property type="entry name" value="PIN domain-like"/>
    <property type="match status" value="1"/>
</dbReference>
<keyword evidence="4" id="KW-0460">Magnesium</keyword>
<evidence type="ECO:0000256" key="2">
    <source>
        <dbReference type="ARBA" id="ARBA00022723"/>
    </source>
</evidence>
<evidence type="ECO:0000256" key="1">
    <source>
        <dbReference type="ARBA" id="ARBA00022722"/>
    </source>
</evidence>
<dbReference type="InterPro" id="IPR002716">
    <property type="entry name" value="PIN_dom"/>
</dbReference>
<dbReference type="GO" id="GO:0016787">
    <property type="term" value="F:hydrolase activity"/>
    <property type="evidence" value="ECO:0007669"/>
    <property type="project" value="UniProtKB-KW"/>
</dbReference>
<evidence type="ECO:0000256" key="3">
    <source>
        <dbReference type="ARBA" id="ARBA00022801"/>
    </source>
</evidence>
<feature type="domain" description="PIN" evidence="5">
    <location>
        <begin position="6"/>
        <end position="106"/>
    </location>
</feature>
<evidence type="ECO:0000313" key="7">
    <source>
        <dbReference type="Proteomes" id="UP001139354"/>
    </source>
</evidence>
<dbReference type="AlphaFoldDB" id="A0A9X1S2G5"/>
<keyword evidence="1" id="KW-0540">Nuclease</keyword>
<keyword evidence="3" id="KW-0378">Hydrolase</keyword>
<organism evidence="6 7">
    <name type="scientific">Microbacterium allomyrinae</name>
    <dbReference type="NCBI Taxonomy" id="2830666"/>
    <lineage>
        <taxon>Bacteria</taxon>
        <taxon>Bacillati</taxon>
        <taxon>Actinomycetota</taxon>
        <taxon>Actinomycetes</taxon>
        <taxon>Micrococcales</taxon>
        <taxon>Microbacteriaceae</taxon>
        <taxon>Microbacterium</taxon>
    </lineage>
</organism>
<dbReference type="EMBL" id="JAGTTN010000001">
    <property type="protein sequence ID" value="MCC2030883.1"/>
    <property type="molecule type" value="Genomic_DNA"/>
</dbReference>
<dbReference type="Pfam" id="PF01850">
    <property type="entry name" value="PIN"/>
    <property type="match status" value="1"/>
</dbReference>
<evidence type="ECO:0000313" key="6">
    <source>
        <dbReference type="EMBL" id="MCC2030883.1"/>
    </source>
</evidence>
<gene>
    <name evidence="6" type="ORF">KEC57_01650</name>
</gene>
<name>A0A9X1S2G5_9MICO</name>
<proteinExistence type="predicted"/>